<dbReference type="Pfam" id="PF03168">
    <property type="entry name" value="LEA_2"/>
    <property type="match status" value="1"/>
</dbReference>
<evidence type="ECO:0000313" key="3">
    <source>
        <dbReference type="Proteomes" id="UP001194580"/>
    </source>
</evidence>
<dbReference type="InterPro" id="IPR004864">
    <property type="entry name" value="LEA_2"/>
</dbReference>
<dbReference type="SUPFAM" id="SSF117070">
    <property type="entry name" value="LEA14-like"/>
    <property type="match status" value="1"/>
</dbReference>
<gene>
    <name evidence="2" type="ORF">BGZ95_005065</name>
</gene>
<protein>
    <recommendedName>
        <fullName evidence="1">Late embryogenesis abundant protein LEA-2 subgroup domain-containing protein</fullName>
    </recommendedName>
</protein>
<sequence length="121" mass="13156">MVADIRVKNPNPLGFSFQLIAVGAYFPGFKAALGGRGNVTNVDFPSHSTQNIQFPISVAYDRHQDPGLRIIKTILSKCGILGGTVHELTINYDVMASVKVLGISMNPNLDNQTYSFTCPEN</sequence>
<dbReference type="Proteomes" id="UP001194580">
    <property type="component" value="Unassembled WGS sequence"/>
</dbReference>
<dbReference type="Gene3D" id="2.60.40.1820">
    <property type="match status" value="1"/>
</dbReference>
<name>A0AAD4D4E4_9FUNG</name>
<feature type="non-terminal residue" evidence="2">
    <location>
        <position position="1"/>
    </location>
</feature>
<evidence type="ECO:0000259" key="1">
    <source>
        <dbReference type="Pfam" id="PF03168"/>
    </source>
</evidence>
<dbReference type="EMBL" id="JAAAIL010002344">
    <property type="protein sequence ID" value="KAG0258057.1"/>
    <property type="molecule type" value="Genomic_DNA"/>
</dbReference>
<feature type="domain" description="Late embryogenesis abundant protein LEA-2 subgroup" evidence="1">
    <location>
        <begin position="5"/>
        <end position="102"/>
    </location>
</feature>
<comment type="caution">
    <text evidence="2">The sequence shown here is derived from an EMBL/GenBank/DDBJ whole genome shotgun (WGS) entry which is preliminary data.</text>
</comment>
<evidence type="ECO:0000313" key="2">
    <source>
        <dbReference type="EMBL" id="KAG0258057.1"/>
    </source>
</evidence>
<reference evidence="2" key="1">
    <citation type="journal article" date="2020" name="Fungal Divers.">
        <title>Resolving the Mortierellaceae phylogeny through synthesis of multi-gene phylogenetics and phylogenomics.</title>
        <authorList>
            <person name="Vandepol N."/>
            <person name="Liber J."/>
            <person name="Desiro A."/>
            <person name="Na H."/>
            <person name="Kennedy M."/>
            <person name="Barry K."/>
            <person name="Grigoriev I.V."/>
            <person name="Miller A.N."/>
            <person name="O'Donnell K."/>
            <person name="Stajich J.E."/>
            <person name="Bonito G."/>
        </authorList>
    </citation>
    <scope>NUCLEOTIDE SEQUENCE</scope>
    <source>
        <strain evidence="2">NRRL 28262</strain>
    </source>
</reference>
<proteinExistence type="predicted"/>
<keyword evidence="3" id="KW-1185">Reference proteome</keyword>
<organism evidence="2 3">
    <name type="scientific">Linnemannia exigua</name>
    <dbReference type="NCBI Taxonomy" id="604196"/>
    <lineage>
        <taxon>Eukaryota</taxon>
        <taxon>Fungi</taxon>
        <taxon>Fungi incertae sedis</taxon>
        <taxon>Mucoromycota</taxon>
        <taxon>Mortierellomycotina</taxon>
        <taxon>Mortierellomycetes</taxon>
        <taxon>Mortierellales</taxon>
        <taxon>Mortierellaceae</taxon>
        <taxon>Linnemannia</taxon>
    </lineage>
</organism>
<accession>A0AAD4D4E4</accession>
<dbReference type="AlphaFoldDB" id="A0AAD4D4E4"/>